<keyword evidence="11 17" id="KW-1133">Transmembrane helix</keyword>
<evidence type="ECO:0000256" key="1">
    <source>
        <dbReference type="ARBA" id="ARBA00004448"/>
    </source>
</evidence>
<evidence type="ECO:0000256" key="12">
    <source>
        <dbReference type="ARBA" id="ARBA00023027"/>
    </source>
</evidence>
<geneLocation type="mitochondrion" evidence="21"/>
<keyword evidence="14 17" id="KW-0496">Mitochondrion</keyword>
<keyword evidence="10 17" id="KW-0249">Electron transport</keyword>
<dbReference type="GO" id="GO:0008137">
    <property type="term" value="F:NADH dehydrogenase (ubiquinone) activity"/>
    <property type="evidence" value="ECO:0007669"/>
    <property type="project" value="UniProtKB-EC"/>
</dbReference>
<keyword evidence="13 17" id="KW-0830">Ubiquinone</keyword>
<dbReference type="EMBL" id="KU159666">
    <property type="protein sequence ID" value="AMF83622.1"/>
    <property type="molecule type" value="Genomic_DNA"/>
</dbReference>
<evidence type="ECO:0000256" key="16">
    <source>
        <dbReference type="ARBA" id="ARBA00049551"/>
    </source>
</evidence>
<keyword evidence="5" id="KW-0813">Transport</keyword>
<feature type="transmembrane region" description="Helical" evidence="17">
    <location>
        <begin position="135"/>
        <end position="156"/>
    </location>
</feature>
<feature type="chain" id="PRO_5007141670" description="NADH-ubiquinone oxidoreductase chain 2" evidence="18">
    <location>
        <begin position="23"/>
        <end position="348"/>
    </location>
</feature>
<keyword evidence="9 17" id="KW-1278">Translocase</keyword>
<comment type="function">
    <text evidence="17">Core subunit of the mitochondrial membrane respiratory chain NADH dehydrogenase (Complex I) which catalyzes electron transfer from NADH through the respiratory chain, using ubiquinone as an electron acceptor. Essential for the catalytic activity and assembly of complex I.</text>
</comment>
<dbReference type="GO" id="GO:0005743">
    <property type="term" value="C:mitochondrial inner membrane"/>
    <property type="evidence" value="ECO:0007669"/>
    <property type="project" value="UniProtKB-SubCell"/>
</dbReference>
<gene>
    <name evidence="21" type="primary">ND2</name>
</gene>
<feature type="signal peptide" evidence="18">
    <location>
        <begin position="1"/>
        <end position="22"/>
    </location>
</feature>
<evidence type="ECO:0000256" key="5">
    <source>
        <dbReference type="ARBA" id="ARBA00022448"/>
    </source>
</evidence>
<evidence type="ECO:0000256" key="10">
    <source>
        <dbReference type="ARBA" id="ARBA00022982"/>
    </source>
</evidence>
<dbReference type="PRINTS" id="PR01436">
    <property type="entry name" value="NADHDHGNASE2"/>
</dbReference>
<comment type="similarity">
    <text evidence="2 17">Belongs to the complex I subunit 2 family.</text>
</comment>
<evidence type="ECO:0000256" key="14">
    <source>
        <dbReference type="ARBA" id="ARBA00023128"/>
    </source>
</evidence>
<evidence type="ECO:0000313" key="21">
    <source>
        <dbReference type="EMBL" id="AMF83622.1"/>
    </source>
</evidence>
<reference evidence="21" key="1">
    <citation type="submission" date="2015-11" db="EMBL/GenBank/DDBJ databases">
        <title>Selaroides leptolepis complete mitochondria sequence.</title>
        <authorList>
            <person name="Zhang H."/>
            <person name="Zeng D."/>
            <person name="Xu Y."/>
            <person name="Hang Y."/>
            <person name="Fang H."/>
            <person name="Xu L."/>
            <person name="Gong B."/>
        </authorList>
    </citation>
    <scope>NUCLEOTIDE SEQUENCE</scope>
    <source>
        <tissue evidence="21">Skeletal muscle</tissue>
    </source>
</reference>
<feature type="transmembrane region" description="Helical" evidence="17">
    <location>
        <begin position="274"/>
        <end position="293"/>
    </location>
</feature>
<dbReference type="InterPro" id="IPR050175">
    <property type="entry name" value="Complex_I_Subunit_2"/>
</dbReference>
<feature type="transmembrane region" description="Helical" evidence="17">
    <location>
        <begin position="233"/>
        <end position="254"/>
    </location>
</feature>
<feature type="transmembrane region" description="Helical" evidence="17">
    <location>
        <begin position="201"/>
        <end position="221"/>
    </location>
</feature>
<feature type="domain" description="NADH dehydrogenase subunit 2 C-terminal" evidence="20">
    <location>
        <begin position="290"/>
        <end position="342"/>
    </location>
</feature>
<evidence type="ECO:0000256" key="2">
    <source>
        <dbReference type="ARBA" id="ARBA00007012"/>
    </source>
</evidence>
<evidence type="ECO:0000256" key="17">
    <source>
        <dbReference type="RuleBase" id="RU003403"/>
    </source>
</evidence>
<evidence type="ECO:0000256" key="11">
    <source>
        <dbReference type="ARBA" id="ARBA00022989"/>
    </source>
</evidence>
<sequence>MNPYILAFLLFRFGLGTTLTLASSHSLLACMGLEMNTLALIALMAQHHLPRPVVATTKFLLTQATAAALLLFASTPQAWLTRDWHYRHMSHPMPTTMITLALGLKFGMVPIHSSLPDVLEGFVLTTGLSFSSWHTLAPFALFVLLLPNNATVLMLLGDSSTLIAGWGGLKQSQLRTMLAYSSMALVGCMCLIIQLSPSVTLMTLFTYVVMTISSFVVFKIAKATNVYSLALSWTKTPYIASFAPFVLLSLGDLPPLTRLIPNWVLLQDLTNQKLAVLATLAALTALLSVYLYLRLSHAMSLTMYANNVVGTSPCRFDIPHLTLPLGTSTSPTMLLLALTPAITRLLTL</sequence>
<dbReference type="InterPro" id="IPR001750">
    <property type="entry name" value="ND/Mrp_TM"/>
</dbReference>
<evidence type="ECO:0000256" key="13">
    <source>
        <dbReference type="ARBA" id="ARBA00023075"/>
    </source>
</evidence>
<accession>A0A109WVI8</accession>
<evidence type="ECO:0000259" key="19">
    <source>
        <dbReference type="Pfam" id="PF00361"/>
    </source>
</evidence>
<feature type="transmembrane region" description="Helical" evidence="17">
    <location>
        <begin position="94"/>
        <end position="115"/>
    </location>
</feature>
<feature type="transmembrane region" description="Helical" evidence="17">
    <location>
        <begin position="53"/>
        <end position="73"/>
    </location>
</feature>
<comment type="catalytic activity">
    <reaction evidence="16 17">
        <text>a ubiquinone + NADH + 5 H(+)(in) = a ubiquinol + NAD(+) + 4 H(+)(out)</text>
        <dbReference type="Rhea" id="RHEA:29091"/>
        <dbReference type="Rhea" id="RHEA-COMP:9565"/>
        <dbReference type="Rhea" id="RHEA-COMP:9566"/>
        <dbReference type="ChEBI" id="CHEBI:15378"/>
        <dbReference type="ChEBI" id="CHEBI:16389"/>
        <dbReference type="ChEBI" id="CHEBI:17976"/>
        <dbReference type="ChEBI" id="CHEBI:57540"/>
        <dbReference type="ChEBI" id="CHEBI:57945"/>
        <dbReference type="EC" id="7.1.1.2"/>
    </reaction>
</comment>
<keyword evidence="6 17" id="KW-0679">Respiratory chain</keyword>
<evidence type="ECO:0000256" key="4">
    <source>
        <dbReference type="ARBA" id="ARBA00021008"/>
    </source>
</evidence>
<evidence type="ECO:0000256" key="6">
    <source>
        <dbReference type="ARBA" id="ARBA00022660"/>
    </source>
</evidence>
<evidence type="ECO:0000256" key="18">
    <source>
        <dbReference type="SAM" id="SignalP"/>
    </source>
</evidence>
<keyword evidence="15 17" id="KW-0472">Membrane</keyword>
<protein>
    <recommendedName>
        <fullName evidence="4 17">NADH-ubiquinone oxidoreductase chain 2</fullName>
        <ecNumber evidence="3 17">7.1.1.2</ecNumber>
    </recommendedName>
</protein>
<dbReference type="InterPro" id="IPR003917">
    <property type="entry name" value="NADH_UbQ_OxRdtase_chain2"/>
</dbReference>
<evidence type="ECO:0000256" key="9">
    <source>
        <dbReference type="ARBA" id="ARBA00022967"/>
    </source>
</evidence>
<dbReference type="PANTHER" id="PTHR46552:SF1">
    <property type="entry name" value="NADH-UBIQUINONE OXIDOREDUCTASE CHAIN 2"/>
    <property type="match status" value="1"/>
</dbReference>
<dbReference type="Pfam" id="PF00361">
    <property type="entry name" value="Proton_antipo_M"/>
    <property type="match status" value="1"/>
</dbReference>
<dbReference type="EC" id="7.1.1.2" evidence="3 17"/>
<keyword evidence="12 17" id="KW-0520">NAD</keyword>
<dbReference type="AlphaFoldDB" id="A0A109WVI8"/>
<feature type="domain" description="NADH:quinone oxidoreductase/Mrp antiporter transmembrane" evidence="19">
    <location>
        <begin position="25"/>
        <end position="287"/>
    </location>
</feature>
<dbReference type="GO" id="GO:0006120">
    <property type="term" value="P:mitochondrial electron transport, NADH to ubiquinone"/>
    <property type="evidence" value="ECO:0007669"/>
    <property type="project" value="InterPro"/>
</dbReference>
<evidence type="ECO:0000256" key="3">
    <source>
        <dbReference type="ARBA" id="ARBA00012944"/>
    </source>
</evidence>
<evidence type="ECO:0000259" key="20">
    <source>
        <dbReference type="Pfam" id="PF06444"/>
    </source>
</evidence>
<dbReference type="PANTHER" id="PTHR46552">
    <property type="entry name" value="NADH-UBIQUINONE OXIDOREDUCTASE CHAIN 2"/>
    <property type="match status" value="1"/>
</dbReference>
<dbReference type="InterPro" id="IPR010933">
    <property type="entry name" value="NADH_DH_su2_C"/>
</dbReference>
<name>A0A109WVI8_SELLE</name>
<evidence type="ECO:0000256" key="7">
    <source>
        <dbReference type="ARBA" id="ARBA00022692"/>
    </source>
</evidence>
<keyword evidence="8 17" id="KW-0999">Mitochondrion inner membrane</keyword>
<comment type="subcellular location">
    <subcellularLocation>
        <location evidence="1 17">Mitochondrion inner membrane</location>
        <topology evidence="1 17">Multi-pass membrane protein</topology>
    </subcellularLocation>
</comment>
<feature type="transmembrane region" description="Helical" evidence="17">
    <location>
        <begin position="177"/>
        <end position="195"/>
    </location>
</feature>
<dbReference type="Pfam" id="PF06444">
    <property type="entry name" value="NADH_dehy_S2_C"/>
    <property type="match status" value="1"/>
</dbReference>
<evidence type="ECO:0000256" key="8">
    <source>
        <dbReference type="ARBA" id="ARBA00022792"/>
    </source>
</evidence>
<evidence type="ECO:0000256" key="15">
    <source>
        <dbReference type="ARBA" id="ARBA00023136"/>
    </source>
</evidence>
<keyword evidence="7 17" id="KW-0812">Transmembrane</keyword>
<proteinExistence type="inferred from homology"/>
<organism evidence="21">
    <name type="scientific">Selaroides leptolepis</name>
    <name type="common">Yellowstripe scad</name>
    <name type="synonym">Caranx leptolepis</name>
    <dbReference type="NCBI Taxonomy" id="173311"/>
    <lineage>
        <taxon>Eukaryota</taxon>
        <taxon>Metazoa</taxon>
        <taxon>Chordata</taxon>
        <taxon>Craniata</taxon>
        <taxon>Vertebrata</taxon>
        <taxon>Euteleostomi</taxon>
        <taxon>Actinopterygii</taxon>
        <taxon>Neopterygii</taxon>
        <taxon>Teleostei</taxon>
        <taxon>Neoteleostei</taxon>
        <taxon>Acanthomorphata</taxon>
        <taxon>Carangaria</taxon>
        <taxon>Carangiformes</taxon>
        <taxon>Carangidae</taxon>
        <taxon>Selaroides</taxon>
    </lineage>
</organism>
<keyword evidence="18" id="KW-0732">Signal</keyword>